<reference evidence="1 2" key="1">
    <citation type="submission" date="2015-12" db="EMBL/GenBank/DDBJ databases">
        <title>Genome comparisons provide insights into the role of secondary metabolites in the pathogenic phase of the Photorhabdus life cycle.</title>
        <authorList>
            <person name="Tobias N.J."/>
            <person name="Mishra B."/>
            <person name="Gupta D.K."/>
            <person name="Thines M."/>
            <person name="Stinear T.P."/>
            <person name="Bode H.B."/>
        </authorList>
    </citation>
    <scope>NUCLEOTIDE SEQUENCE [LARGE SCALE GENOMIC DNA]</scope>
    <source>
        <strain evidence="1 2">PB68.1</strain>
    </source>
</reference>
<dbReference type="RefSeq" id="WP_065821752.1">
    <property type="nucleotide sequence ID" value="NZ_CAWMQZ010000011.1"/>
</dbReference>
<dbReference type="PATRIC" id="fig|286156.4.peg.263"/>
<organism evidence="1 2">
    <name type="scientific">Photorhabdus australis subsp. thailandensis</name>
    <dbReference type="NCBI Taxonomy" id="2805096"/>
    <lineage>
        <taxon>Bacteria</taxon>
        <taxon>Pseudomonadati</taxon>
        <taxon>Pseudomonadota</taxon>
        <taxon>Gammaproteobacteria</taxon>
        <taxon>Enterobacterales</taxon>
        <taxon>Morganellaceae</taxon>
        <taxon>Photorhabdus</taxon>
    </lineage>
</organism>
<evidence type="ECO:0000313" key="1">
    <source>
        <dbReference type="EMBL" id="OCQ54546.1"/>
    </source>
</evidence>
<dbReference type="Proteomes" id="UP000093476">
    <property type="component" value="Unassembled WGS sequence"/>
</dbReference>
<protein>
    <submittedName>
        <fullName evidence="1">Uncharacterized protein</fullName>
    </submittedName>
</protein>
<comment type="caution">
    <text evidence="1">The sequence shown here is derived from an EMBL/GenBank/DDBJ whole genome shotgun (WGS) entry which is preliminary data.</text>
</comment>
<gene>
    <name evidence="1" type="ORF">Ppb6_00213</name>
</gene>
<proteinExistence type="predicted"/>
<dbReference type="AlphaFoldDB" id="A0A1C0U9K7"/>
<keyword evidence="2" id="KW-1185">Reference proteome</keyword>
<accession>A0A1C0U9K7</accession>
<evidence type="ECO:0000313" key="2">
    <source>
        <dbReference type="Proteomes" id="UP000093476"/>
    </source>
</evidence>
<name>A0A1C0U9K7_9GAMM</name>
<sequence>MKETEKKEKGEMLDSNEHFFFVVNLTNENLRGQVIWSNSENTSALDVNGLSPGTASLLQKFFPASWKTDYWEWTERGRKYQLDCYGGDIYVVVVISYYGINVLPTATSPDTWRW</sequence>
<dbReference type="EMBL" id="LOMY01000011">
    <property type="protein sequence ID" value="OCQ54546.1"/>
    <property type="molecule type" value="Genomic_DNA"/>
</dbReference>